<proteinExistence type="predicted"/>
<feature type="signal peptide" evidence="1">
    <location>
        <begin position="1"/>
        <end position="18"/>
    </location>
</feature>
<dbReference type="AlphaFoldDB" id="A0AAE0LMP4"/>
<dbReference type="EMBL" id="JAUEPN010000014">
    <property type="protein sequence ID" value="KAK3290344.1"/>
    <property type="molecule type" value="Genomic_DNA"/>
</dbReference>
<evidence type="ECO:0000313" key="3">
    <source>
        <dbReference type="Proteomes" id="UP001278766"/>
    </source>
</evidence>
<comment type="caution">
    <text evidence="2">The sequence shown here is derived from an EMBL/GenBank/DDBJ whole genome shotgun (WGS) entry which is preliminary data.</text>
</comment>
<protein>
    <submittedName>
        <fullName evidence="2">Uncharacterized protein</fullName>
    </submittedName>
</protein>
<reference evidence="2" key="2">
    <citation type="submission" date="2023-06" db="EMBL/GenBank/DDBJ databases">
        <authorList>
            <consortium name="Lawrence Berkeley National Laboratory"/>
            <person name="Haridas S."/>
            <person name="Hensen N."/>
            <person name="Bonometti L."/>
            <person name="Westerberg I."/>
            <person name="Brannstrom I.O."/>
            <person name="Guillou S."/>
            <person name="Cros-Aarteil S."/>
            <person name="Calhoun S."/>
            <person name="Kuo A."/>
            <person name="Mondo S."/>
            <person name="Pangilinan J."/>
            <person name="Riley R."/>
            <person name="Labutti K."/>
            <person name="Andreopoulos B."/>
            <person name="Lipzen A."/>
            <person name="Chen C."/>
            <person name="Yanf M."/>
            <person name="Daum C."/>
            <person name="Ng V."/>
            <person name="Clum A."/>
            <person name="Steindorff A."/>
            <person name="Ohm R."/>
            <person name="Martin F."/>
            <person name="Silar P."/>
            <person name="Natvig D."/>
            <person name="Lalanne C."/>
            <person name="Gautier V."/>
            <person name="Ament-Velasquez S.L."/>
            <person name="Kruys A."/>
            <person name="Hutchinson M.I."/>
            <person name="Powell A.J."/>
            <person name="Barry K."/>
            <person name="Miller A.N."/>
            <person name="Grigoriev I.V."/>
            <person name="Debuchy R."/>
            <person name="Gladieux P."/>
            <person name="Thoren M.H."/>
            <person name="Johannesson H."/>
        </authorList>
    </citation>
    <scope>NUCLEOTIDE SEQUENCE</scope>
    <source>
        <strain evidence="2">CBS 168.71</strain>
    </source>
</reference>
<feature type="chain" id="PRO_5042008326" evidence="1">
    <location>
        <begin position="19"/>
        <end position="154"/>
    </location>
</feature>
<dbReference type="Proteomes" id="UP001278766">
    <property type="component" value="Unassembled WGS sequence"/>
</dbReference>
<dbReference type="GeneID" id="87842760"/>
<gene>
    <name evidence="2" type="ORF">B0H64DRAFT_427872</name>
</gene>
<accession>A0AAE0LMP4</accession>
<sequence length="154" mass="16333">MIAPKVLAFASLLASAIAGPIAAPSPASEAEFNDIVKRAEGIHLVNCKNGATNIYSVVVYCANDGNCNFPPSSGNACHPTSGVMAWEGGGQSCGFSTGVYFSWNIQSDAQSKPNYTKVGSGGNGFRDYDIYKDDQHEMYSDSNGYSCKSIYYAI</sequence>
<keyword evidence="3" id="KW-1185">Reference proteome</keyword>
<name>A0AAE0LMP4_9PEZI</name>
<organism evidence="2 3">
    <name type="scientific">Chaetomium fimeti</name>
    <dbReference type="NCBI Taxonomy" id="1854472"/>
    <lineage>
        <taxon>Eukaryota</taxon>
        <taxon>Fungi</taxon>
        <taxon>Dikarya</taxon>
        <taxon>Ascomycota</taxon>
        <taxon>Pezizomycotina</taxon>
        <taxon>Sordariomycetes</taxon>
        <taxon>Sordariomycetidae</taxon>
        <taxon>Sordariales</taxon>
        <taxon>Chaetomiaceae</taxon>
        <taxon>Chaetomium</taxon>
    </lineage>
</organism>
<reference evidence="2" key="1">
    <citation type="journal article" date="2023" name="Mol. Phylogenet. Evol.">
        <title>Genome-scale phylogeny and comparative genomics of the fungal order Sordariales.</title>
        <authorList>
            <person name="Hensen N."/>
            <person name="Bonometti L."/>
            <person name="Westerberg I."/>
            <person name="Brannstrom I.O."/>
            <person name="Guillou S."/>
            <person name="Cros-Aarteil S."/>
            <person name="Calhoun S."/>
            <person name="Haridas S."/>
            <person name="Kuo A."/>
            <person name="Mondo S."/>
            <person name="Pangilinan J."/>
            <person name="Riley R."/>
            <person name="LaButti K."/>
            <person name="Andreopoulos B."/>
            <person name="Lipzen A."/>
            <person name="Chen C."/>
            <person name="Yan M."/>
            <person name="Daum C."/>
            <person name="Ng V."/>
            <person name="Clum A."/>
            <person name="Steindorff A."/>
            <person name="Ohm R.A."/>
            <person name="Martin F."/>
            <person name="Silar P."/>
            <person name="Natvig D.O."/>
            <person name="Lalanne C."/>
            <person name="Gautier V."/>
            <person name="Ament-Velasquez S.L."/>
            <person name="Kruys A."/>
            <person name="Hutchinson M.I."/>
            <person name="Powell A.J."/>
            <person name="Barry K."/>
            <person name="Miller A.N."/>
            <person name="Grigoriev I.V."/>
            <person name="Debuchy R."/>
            <person name="Gladieux P."/>
            <person name="Hiltunen Thoren M."/>
            <person name="Johannesson H."/>
        </authorList>
    </citation>
    <scope>NUCLEOTIDE SEQUENCE</scope>
    <source>
        <strain evidence="2">CBS 168.71</strain>
    </source>
</reference>
<evidence type="ECO:0000313" key="2">
    <source>
        <dbReference type="EMBL" id="KAK3290344.1"/>
    </source>
</evidence>
<dbReference type="RefSeq" id="XP_062653858.1">
    <property type="nucleotide sequence ID" value="XM_062805812.1"/>
</dbReference>
<keyword evidence="1" id="KW-0732">Signal</keyword>
<evidence type="ECO:0000256" key="1">
    <source>
        <dbReference type="SAM" id="SignalP"/>
    </source>
</evidence>